<feature type="domain" description="Glucose/Sorbosone dehydrogenase" evidence="2">
    <location>
        <begin position="44"/>
        <end position="368"/>
    </location>
</feature>
<dbReference type="InterPro" id="IPR011042">
    <property type="entry name" value="6-blade_b-propeller_TolB-like"/>
</dbReference>
<accession>A0ABP8M3Y4</accession>
<keyword evidence="1" id="KW-0732">Signal</keyword>
<dbReference type="Gene3D" id="2.60.40.10">
    <property type="entry name" value="Immunoglobulins"/>
    <property type="match status" value="1"/>
</dbReference>
<proteinExistence type="predicted"/>
<dbReference type="SUPFAM" id="SSF50952">
    <property type="entry name" value="Soluble quinoprotein glucose dehydrogenase"/>
    <property type="match status" value="1"/>
</dbReference>
<evidence type="ECO:0000313" key="4">
    <source>
        <dbReference type="Proteomes" id="UP001501508"/>
    </source>
</evidence>
<reference evidence="4" key="1">
    <citation type="journal article" date="2019" name="Int. J. Syst. Evol. Microbiol.">
        <title>The Global Catalogue of Microorganisms (GCM) 10K type strain sequencing project: providing services to taxonomists for standard genome sequencing and annotation.</title>
        <authorList>
            <consortium name="The Broad Institute Genomics Platform"/>
            <consortium name="The Broad Institute Genome Sequencing Center for Infectious Disease"/>
            <person name="Wu L."/>
            <person name="Ma J."/>
        </authorList>
    </citation>
    <scope>NUCLEOTIDE SEQUENCE [LARGE SCALE GENOMIC DNA]</scope>
    <source>
        <strain evidence="4">JCM 31920</strain>
    </source>
</reference>
<feature type="signal peptide" evidence="1">
    <location>
        <begin position="1"/>
        <end position="24"/>
    </location>
</feature>
<dbReference type="EMBL" id="BAABEY010000028">
    <property type="protein sequence ID" value="GAA4442824.1"/>
    <property type="molecule type" value="Genomic_DNA"/>
</dbReference>
<dbReference type="Proteomes" id="UP001501508">
    <property type="component" value="Unassembled WGS sequence"/>
</dbReference>
<dbReference type="PANTHER" id="PTHR19328:SF75">
    <property type="entry name" value="ALDOSE SUGAR DEHYDROGENASE YLII"/>
    <property type="match status" value="1"/>
</dbReference>
<dbReference type="Gene3D" id="2.120.10.30">
    <property type="entry name" value="TolB, C-terminal domain"/>
    <property type="match status" value="1"/>
</dbReference>
<evidence type="ECO:0000259" key="2">
    <source>
        <dbReference type="Pfam" id="PF07995"/>
    </source>
</evidence>
<dbReference type="SUPFAM" id="SSF49265">
    <property type="entry name" value="Fibronectin type III"/>
    <property type="match status" value="1"/>
</dbReference>
<comment type="caution">
    <text evidence="3">The sequence shown here is derived from an EMBL/GenBank/DDBJ whole genome shotgun (WGS) entry which is preliminary data.</text>
</comment>
<dbReference type="RefSeq" id="WP_345030695.1">
    <property type="nucleotide sequence ID" value="NZ_BAABEY010000028.1"/>
</dbReference>
<dbReference type="InterPro" id="IPR011041">
    <property type="entry name" value="Quinoprot_gluc/sorb_DH_b-prop"/>
</dbReference>
<dbReference type="PANTHER" id="PTHR19328">
    <property type="entry name" value="HEDGEHOG-INTERACTING PROTEIN"/>
    <property type="match status" value="1"/>
</dbReference>
<evidence type="ECO:0000256" key="1">
    <source>
        <dbReference type="SAM" id="SignalP"/>
    </source>
</evidence>
<dbReference type="InterPro" id="IPR012938">
    <property type="entry name" value="Glc/Sorbosone_DH"/>
</dbReference>
<dbReference type="InterPro" id="IPR036116">
    <property type="entry name" value="FN3_sf"/>
</dbReference>
<name>A0ABP8M3Y4_9BACT</name>
<feature type="chain" id="PRO_5047005491" description="Glucose/Sorbosone dehydrogenase domain-containing protein" evidence="1">
    <location>
        <begin position="25"/>
        <end position="569"/>
    </location>
</feature>
<protein>
    <recommendedName>
        <fullName evidence="2">Glucose/Sorbosone dehydrogenase domain-containing protein</fullName>
    </recommendedName>
</protein>
<organism evidence="3 4">
    <name type="scientific">Ravibacter arvi</name>
    <dbReference type="NCBI Taxonomy" id="2051041"/>
    <lineage>
        <taxon>Bacteria</taxon>
        <taxon>Pseudomonadati</taxon>
        <taxon>Bacteroidota</taxon>
        <taxon>Cytophagia</taxon>
        <taxon>Cytophagales</taxon>
        <taxon>Spirosomataceae</taxon>
        <taxon>Ravibacter</taxon>
    </lineage>
</organism>
<dbReference type="Pfam" id="PF07995">
    <property type="entry name" value="GSDH"/>
    <property type="match status" value="1"/>
</dbReference>
<dbReference type="InterPro" id="IPR013783">
    <property type="entry name" value="Ig-like_fold"/>
</dbReference>
<sequence length="569" mass="62198">MKCHHYFGLRACILPVLILLTRFAAPGQGAPDVRLDSVITSGLSEPVQVVNAGDGSGRLFIVQQGGTIKVFNRVTDASFSDQGVFFRISGIPVTGEQGLLSMAFHPQFSTNRRFYVYYTNAQNNLEVASYQTGADPNRFDPATGQILLTIPHPTYTNHNGGEMHFGADGMLYLSVGDGGGAGDPGGNAQDLSKNLGKILRIDVNRADLRPADNPFPNSLVYALGLRNPFRWSFDRQTGAAWIGDVGQGRFEEINAVSETDLRGANFGWDCLEGNSTYTAGCTAPANYFAPVHTYATGSEGQRSVIGGVVYRGAAFPNLNGYYVGADYFGSQLHLIRQTGTTYSFTPDDVGVTGISDLGEAENGEIYAVSRLTNILYRVEEGPPLPVKFASFSVSRSEDNSADIQWRVSASSDFSSFELQRSDNAREFTVIAHIPRKDTGEEFTNYSFTDATVQPDRRYYYRLRVLDNDGSFEFSPIAAFYAPITGIDPPTGEARLVRPTIIESGELQIYLQEPFDELQLIGLSGQCTHKIALGLRTGQLRINPGPIPAGLYLARFTNNRKVVTEKIIFP</sequence>
<keyword evidence="4" id="KW-1185">Reference proteome</keyword>
<evidence type="ECO:0000313" key="3">
    <source>
        <dbReference type="EMBL" id="GAA4442824.1"/>
    </source>
</evidence>
<gene>
    <name evidence="3" type="ORF">GCM10023091_30290</name>
</gene>